<comment type="caution">
    <text evidence="11">The sequence shown here is derived from an EMBL/GenBank/DDBJ whole genome shotgun (WGS) entry which is preliminary data.</text>
</comment>
<gene>
    <name evidence="11" type="ORF">PM001_LOCUS9470</name>
</gene>
<keyword evidence="4" id="KW-0808">Transferase</keyword>
<organism evidence="11 12">
    <name type="scientific">Peronospora matthiolae</name>
    <dbReference type="NCBI Taxonomy" id="2874970"/>
    <lineage>
        <taxon>Eukaryota</taxon>
        <taxon>Sar</taxon>
        <taxon>Stramenopiles</taxon>
        <taxon>Oomycota</taxon>
        <taxon>Peronosporomycetes</taxon>
        <taxon>Peronosporales</taxon>
        <taxon>Peronosporaceae</taxon>
        <taxon>Peronospora</taxon>
    </lineage>
</organism>
<evidence type="ECO:0008006" key="13">
    <source>
        <dbReference type="Google" id="ProtNLM"/>
    </source>
</evidence>
<evidence type="ECO:0000256" key="9">
    <source>
        <dbReference type="ARBA" id="ARBA00023180"/>
    </source>
</evidence>
<dbReference type="InterPro" id="IPR022751">
    <property type="entry name" value="Alpha_mannosyltransferase"/>
</dbReference>
<dbReference type="Pfam" id="PF11051">
    <property type="entry name" value="Mannosyl_trans3"/>
    <property type="match status" value="1"/>
</dbReference>
<dbReference type="GO" id="GO:0016020">
    <property type="term" value="C:membrane"/>
    <property type="evidence" value="ECO:0007669"/>
    <property type="project" value="UniProtKB-SubCell"/>
</dbReference>
<evidence type="ECO:0000256" key="1">
    <source>
        <dbReference type="ARBA" id="ARBA00004606"/>
    </source>
</evidence>
<evidence type="ECO:0000256" key="4">
    <source>
        <dbReference type="ARBA" id="ARBA00022679"/>
    </source>
</evidence>
<evidence type="ECO:0000256" key="3">
    <source>
        <dbReference type="ARBA" id="ARBA00022676"/>
    </source>
</evidence>
<keyword evidence="9" id="KW-0325">Glycoprotein</keyword>
<proteinExistence type="inferred from homology"/>
<evidence type="ECO:0000256" key="6">
    <source>
        <dbReference type="ARBA" id="ARBA00022968"/>
    </source>
</evidence>
<keyword evidence="8 10" id="KW-0472">Membrane</keyword>
<dbReference type="AlphaFoldDB" id="A0AAV1TQ21"/>
<evidence type="ECO:0000256" key="10">
    <source>
        <dbReference type="SAM" id="Phobius"/>
    </source>
</evidence>
<evidence type="ECO:0000313" key="11">
    <source>
        <dbReference type="EMBL" id="CAK7924320.1"/>
    </source>
</evidence>
<evidence type="ECO:0000256" key="5">
    <source>
        <dbReference type="ARBA" id="ARBA00022692"/>
    </source>
</evidence>
<keyword evidence="6" id="KW-0735">Signal-anchor</keyword>
<dbReference type="GO" id="GO:0000033">
    <property type="term" value="F:alpha-1,3-mannosyltransferase activity"/>
    <property type="evidence" value="ECO:0007669"/>
    <property type="project" value="TreeGrafter"/>
</dbReference>
<dbReference type="InterPro" id="IPR029044">
    <property type="entry name" value="Nucleotide-diphossugar_trans"/>
</dbReference>
<comment type="subcellular location">
    <subcellularLocation>
        <location evidence="1">Membrane</location>
        <topology evidence="1">Single-pass type II membrane protein</topology>
    </subcellularLocation>
</comment>
<dbReference type="PANTHER" id="PTHR31392:SF1">
    <property type="entry name" value="ALPHA-1,3-MANNOSYLTRANSFERASE MNN1-RELATED"/>
    <property type="match status" value="1"/>
</dbReference>
<evidence type="ECO:0000256" key="7">
    <source>
        <dbReference type="ARBA" id="ARBA00022989"/>
    </source>
</evidence>
<accession>A0AAV1TQ21</accession>
<dbReference type="Proteomes" id="UP001162060">
    <property type="component" value="Unassembled WGS sequence"/>
</dbReference>
<keyword evidence="5 10" id="KW-0812">Transmembrane</keyword>
<evidence type="ECO:0000256" key="2">
    <source>
        <dbReference type="ARBA" id="ARBA00009105"/>
    </source>
</evidence>
<keyword evidence="7 10" id="KW-1133">Transmembrane helix</keyword>
<dbReference type="GO" id="GO:0006493">
    <property type="term" value="P:protein O-linked glycosylation"/>
    <property type="evidence" value="ECO:0007669"/>
    <property type="project" value="TreeGrafter"/>
</dbReference>
<sequence length="530" mass="60122">MHHRTGTKSPPSLPLFARSDHFSTASIRHALRPPLSRPCVLVLALSGLGMLIMTANFMFTLRATSFAFKKTRVLENHVDIDQTMGRIIDVLKGGKEVPDSSYRPPPLDYRDSSFSADDVNRMEEQLVYTIHETAQRTIDKRGIVLPLFDDIAALGVSLILELRAMDVLLPIEIPHCGDLKDSTIRTVLEQEEVGVLHFYDVCELASETVSLLDASVKVFCESLSSCYELFQSFDIKILAVIFSRFEEVMLLDADTLFFESPMSLWDTDKYQNTGTLFFHDRLVEDKMFMGNLLEGSNGDARQIHDFMSRFDVSPFRPLGHIERPKATSENKVPVTLRFSPSEQLLTSHSWNYRAGHEMDSSLVLWNKKRQPRATAILGAFVARNSISRPPSYGDKELFFVAAELAETQYAFSDYGTGATGQDFRDAGPGKSVLCGYAAHYYPVKPKDERLVATASVLYLNSDDILVYDPRTKPLYYTQARLYEEYPGNAEERGLLNMCPFDVTGVRFSSEQENRMQLRQRFHEFAKAWME</sequence>
<dbReference type="EMBL" id="CAKLBY020000074">
    <property type="protein sequence ID" value="CAK7924320.1"/>
    <property type="molecule type" value="Genomic_DNA"/>
</dbReference>
<reference evidence="11" key="1">
    <citation type="submission" date="2024-01" db="EMBL/GenBank/DDBJ databases">
        <authorList>
            <person name="Webb A."/>
        </authorList>
    </citation>
    <scope>NUCLEOTIDE SEQUENCE</scope>
    <source>
        <strain evidence="11">Pm1</strain>
    </source>
</reference>
<evidence type="ECO:0000313" key="12">
    <source>
        <dbReference type="Proteomes" id="UP001162060"/>
    </source>
</evidence>
<feature type="transmembrane region" description="Helical" evidence="10">
    <location>
        <begin position="38"/>
        <end position="59"/>
    </location>
</feature>
<name>A0AAV1TQ21_9STRA</name>
<protein>
    <recommendedName>
        <fullName evidence="13">Nucleotide-diphospho-sugar transferase</fullName>
    </recommendedName>
</protein>
<dbReference type="GO" id="GO:0005794">
    <property type="term" value="C:Golgi apparatus"/>
    <property type="evidence" value="ECO:0007669"/>
    <property type="project" value="TreeGrafter"/>
</dbReference>
<keyword evidence="3" id="KW-0328">Glycosyltransferase</keyword>
<dbReference type="SUPFAM" id="SSF53448">
    <property type="entry name" value="Nucleotide-diphospho-sugar transferases"/>
    <property type="match status" value="1"/>
</dbReference>
<evidence type="ECO:0000256" key="8">
    <source>
        <dbReference type="ARBA" id="ARBA00023136"/>
    </source>
</evidence>
<dbReference type="PANTHER" id="PTHR31392">
    <property type="entry name" value="ALPHA-1,3-MANNOSYLTRANSFERASE MNN1-RELATED"/>
    <property type="match status" value="1"/>
</dbReference>
<comment type="similarity">
    <text evidence="2">Belongs to the MNN1/MNT family.</text>
</comment>